<organism evidence="1">
    <name type="scientific">Anguilla anguilla</name>
    <name type="common">European freshwater eel</name>
    <name type="synonym">Muraena anguilla</name>
    <dbReference type="NCBI Taxonomy" id="7936"/>
    <lineage>
        <taxon>Eukaryota</taxon>
        <taxon>Metazoa</taxon>
        <taxon>Chordata</taxon>
        <taxon>Craniata</taxon>
        <taxon>Vertebrata</taxon>
        <taxon>Euteleostomi</taxon>
        <taxon>Actinopterygii</taxon>
        <taxon>Neopterygii</taxon>
        <taxon>Teleostei</taxon>
        <taxon>Anguilliformes</taxon>
        <taxon>Anguillidae</taxon>
        <taxon>Anguilla</taxon>
    </lineage>
</organism>
<name>A0A0E9XDE6_ANGAN</name>
<sequence length="31" mass="3783">MKRRRKTISKLGPFQRLRVVWQNCPCPELKL</sequence>
<protein>
    <submittedName>
        <fullName evidence="1">Uncharacterized protein</fullName>
    </submittedName>
</protein>
<evidence type="ECO:0000313" key="1">
    <source>
        <dbReference type="EMBL" id="JAH99845.1"/>
    </source>
</evidence>
<reference evidence="1" key="1">
    <citation type="submission" date="2014-11" db="EMBL/GenBank/DDBJ databases">
        <authorList>
            <person name="Amaro Gonzalez C."/>
        </authorList>
    </citation>
    <scope>NUCLEOTIDE SEQUENCE</scope>
</reference>
<dbReference type="AlphaFoldDB" id="A0A0E9XDE6"/>
<accession>A0A0E9XDE6</accession>
<proteinExistence type="predicted"/>
<dbReference type="EMBL" id="GBXM01008732">
    <property type="protein sequence ID" value="JAH99845.1"/>
    <property type="molecule type" value="Transcribed_RNA"/>
</dbReference>
<reference evidence="1" key="2">
    <citation type="journal article" date="2015" name="Fish Shellfish Immunol.">
        <title>Early steps in the European eel (Anguilla anguilla)-Vibrio vulnificus interaction in the gills: Role of the RtxA13 toxin.</title>
        <authorList>
            <person name="Callol A."/>
            <person name="Pajuelo D."/>
            <person name="Ebbesson L."/>
            <person name="Teles M."/>
            <person name="MacKenzie S."/>
            <person name="Amaro C."/>
        </authorList>
    </citation>
    <scope>NUCLEOTIDE SEQUENCE</scope>
</reference>